<organism evidence="1 2">
    <name type="scientific">Thermoactinomyces daqus</name>
    <dbReference type="NCBI Taxonomy" id="1329516"/>
    <lineage>
        <taxon>Bacteria</taxon>
        <taxon>Bacillati</taxon>
        <taxon>Bacillota</taxon>
        <taxon>Bacilli</taxon>
        <taxon>Bacillales</taxon>
        <taxon>Thermoactinomycetaceae</taxon>
        <taxon>Thermoactinomyces</taxon>
    </lineage>
</organism>
<keyword evidence="2" id="KW-1185">Reference proteome</keyword>
<comment type="caution">
    <text evidence="1">The sequence shown here is derived from an EMBL/GenBank/DDBJ whole genome shotgun (WGS) entry which is preliminary data.</text>
</comment>
<proteinExistence type="predicted"/>
<evidence type="ECO:0000313" key="1">
    <source>
        <dbReference type="EMBL" id="MBA4544586.1"/>
    </source>
</evidence>
<dbReference type="InterPro" id="IPR058600">
    <property type="entry name" value="YhjD-like"/>
</dbReference>
<dbReference type="EMBL" id="JACEIP010000047">
    <property type="protein sequence ID" value="MBA4544586.1"/>
    <property type="molecule type" value="Genomic_DNA"/>
</dbReference>
<accession>A0A7W1XDG2</accession>
<evidence type="ECO:0000313" key="2">
    <source>
        <dbReference type="Proteomes" id="UP000530514"/>
    </source>
</evidence>
<protein>
    <submittedName>
        <fullName evidence="1">Uncharacterized protein</fullName>
    </submittedName>
</protein>
<dbReference type="AlphaFoldDB" id="A0A7W1XDG2"/>
<name>A0A7W1XDG2_9BACL</name>
<dbReference type="OrthoDB" id="2910298at2"/>
<gene>
    <name evidence="1" type="ORF">H1164_17300</name>
</gene>
<dbReference type="Pfam" id="PF26325">
    <property type="entry name" value="YhjD"/>
    <property type="match status" value="1"/>
</dbReference>
<dbReference type="Proteomes" id="UP000530514">
    <property type="component" value="Unassembled WGS sequence"/>
</dbReference>
<reference evidence="1 2" key="1">
    <citation type="submission" date="2020-07" db="EMBL/GenBank/DDBJ databases">
        <authorList>
            <person name="Feng H."/>
        </authorList>
    </citation>
    <scope>NUCLEOTIDE SEQUENCE [LARGE SCALE GENOMIC DNA]</scope>
    <source>
        <strain evidence="2">s-11</strain>
    </source>
</reference>
<sequence length="121" mass="14673">MKVIIMLLDDGHQEFMLKLKRYVHLEVLLSALSRDRKQLSHLKMADVYGWMIDQVMDRILKDMTELRGYFRRSPGEIIEIKQEPEYRHVAYKYKGYRQEMKFLNEWIKVECGEILKEYLTA</sequence>
<dbReference type="RefSeq" id="WP_033100333.1">
    <property type="nucleotide sequence ID" value="NZ_JACEIP010000047.1"/>
</dbReference>